<dbReference type="GeneID" id="63845549"/>
<keyword evidence="4 7" id="KW-1133">Transmembrane helix</keyword>
<sequence>MTAGIVRAVFKAEELSSDGFAELQRPGEPALADPKPGNPISHSQLIDLSKLLKKHSLELSSTSKQDTQESSEPPNHEQEEPIPITLNALLQNSTVYTPPLLPKKHHTPEYTALMARLRAQEESRTYERMLHPPPTRESFSQRFPRAPEPYSIGASAPVDEDEVSYEEVHRQIILIINVLVSIVAVAVFIWVAARHWSVGKRLGLSMGGSVAIAIAEVAVYGGYVRKVKEAKRLEKKKPEIKEIVKSWVIEKDDTSGVTGFKEKVDDGVRFRKGKHR</sequence>
<protein>
    <submittedName>
        <fullName evidence="8">Uncharacterized protein</fullName>
    </submittedName>
</protein>
<evidence type="ECO:0000256" key="2">
    <source>
        <dbReference type="ARBA" id="ARBA00022692"/>
    </source>
</evidence>
<proteinExistence type="predicted"/>
<keyword evidence="9" id="KW-1185">Reference proteome</keyword>
<keyword evidence="2 7" id="KW-0812">Transmembrane</keyword>
<evidence type="ECO:0000256" key="5">
    <source>
        <dbReference type="ARBA" id="ARBA00023136"/>
    </source>
</evidence>
<accession>A0A9P4GN50</accession>
<dbReference type="OrthoDB" id="19981at2759"/>
<keyword evidence="5 7" id="KW-0472">Membrane</keyword>
<dbReference type="GO" id="GO:0005789">
    <property type="term" value="C:endoplasmic reticulum membrane"/>
    <property type="evidence" value="ECO:0007669"/>
    <property type="project" value="UniProtKB-SubCell"/>
</dbReference>
<evidence type="ECO:0000256" key="1">
    <source>
        <dbReference type="ARBA" id="ARBA00004477"/>
    </source>
</evidence>
<feature type="transmembrane region" description="Helical" evidence="7">
    <location>
        <begin position="204"/>
        <end position="223"/>
    </location>
</feature>
<evidence type="ECO:0000256" key="7">
    <source>
        <dbReference type="SAM" id="Phobius"/>
    </source>
</evidence>
<gene>
    <name evidence="8" type="ORF">K460DRAFT_279007</name>
</gene>
<dbReference type="GO" id="GO:0070072">
    <property type="term" value="P:vacuolar proton-transporting V-type ATPase complex assembly"/>
    <property type="evidence" value="ECO:0007669"/>
    <property type="project" value="InterPro"/>
</dbReference>
<keyword evidence="3" id="KW-0256">Endoplasmic reticulum</keyword>
<dbReference type="PANTHER" id="PTHR31394:SF1">
    <property type="entry name" value="TRANSMEMBRANE PROTEIN 199"/>
    <property type="match status" value="1"/>
</dbReference>
<dbReference type="RefSeq" id="XP_040790810.1">
    <property type="nucleotide sequence ID" value="XM_040928296.1"/>
</dbReference>
<evidence type="ECO:0000256" key="6">
    <source>
        <dbReference type="SAM" id="MobiDB-lite"/>
    </source>
</evidence>
<dbReference type="EMBL" id="ML976615">
    <property type="protein sequence ID" value="KAF1848247.1"/>
    <property type="molecule type" value="Genomic_DNA"/>
</dbReference>
<dbReference type="Pfam" id="PF11712">
    <property type="entry name" value="Vma12"/>
    <property type="match status" value="1"/>
</dbReference>
<feature type="region of interest" description="Disordered" evidence="6">
    <location>
        <begin position="59"/>
        <end position="80"/>
    </location>
</feature>
<feature type="transmembrane region" description="Helical" evidence="7">
    <location>
        <begin position="172"/>
        <end position="192"/>
    </location>
</feature>
<dbReference type="PANTHER" id="PTHR31394">
    <property type="entry name" value="TRANSMEMBRANE PROTEIN 199"/>
    <property type="match status" value="1"/>
</dbReference>
<comment type="caution">
    <text evidence="8">The sequence shown here is derived from an EMBL/GenBank/DDBJ whole genome shotgun (WGS) entry which is preliminary data.</text>
</comment>
<dbReference type="InterPro" id="IPR021013">
    <property type="entry name" value="ATPase_Vma12"/>
</dbReference>
<reference evidence="8" key="1">
    <citation type="submission" date="2020-01" db="EMBL/GenBank/DDBJ databases">
        <authorList>
            <consortium name="DOE Joint Genome Institute"/>
            <person name="Haridas S."/>
            <person name="Albert R."/>
            <person name="Binder M."/>
            <person name="Bloem J."/>
            <person name="Labutti K."/>
            <person name="Salamov A."/>
            <person name="Andreopoulos B."/>
            <person name="Baker S.E."/>
            <person name="Barry K."/>
            <person name="Bills G."/>
            <person name="Bluhm B.H."/>
            <person name="Cannon C."/>
            <person name="Castanera R."/>
            <person name="Culley D.E."/>
            <person name="Daum C."/>
            <person name="Ezra D."/>
            <person name="Gonzalez J.B."/>
            <person name="Henrissat B."/>
            <person name="Kuo A."/>
            <person name="Liang C."/>
            <person name="Lipzen A."/>
            <person name="Lutzoni F."/>
            <person name="Magnuson J."/>
            <person name="Mondo S."/>
            <person name="Nolan M."/>
            <person name="Ohm R."/>
            <person name="Pangilinan J."/>
            <person name="Park H.-J."/>
            <person name="Ramirez L."/>
            <person name="Alfaro M."/>
            <person name="Sun H."/>
            <person name="Tritt A."/>
            <person name="Yoshinaga Y."/>
            <person name="Zwiers L.-H."/>
            <person name="Turgeon B.G."/>
            <person name="Goodwin S.B."/>
            <person name="Spatafora J.W."/>
            <person name="Crous P.W."/>
            <person name="Grigoriev I.V."/>
        </authorList>
    </citation>
    <scope>NUCLEOTIDE SEQUENCE</scope>
    <source>
        <strain evidence="8">CBS 394.84</strain>
    </source>
</reference>
<evidence type="ECO:0000313" key="8">
    <source>
        <dbReference type="EMBL" id="KAF1848247.1"/>
    </source>
</evidence>
<dbReference type="Proteomes" id="UP000800039">
    <property type="component" value="Unassembled WGS sequence"/>
</dbReference>
<evidence type="ECO:0000256" key="4">
    <source>
        <dbReference type="ARBA" id="ARBA00022989"/>
    </source>
</evidence>
<dbReference type="AlphaFoldDB" id="A0A9P4GN50"/>
<comment type="subcellular location">
    <subcellularLocation>
        <location evidence="1">Endoplasmic reticulum membrane</location>
        <topology evidence="1">Multi-pass membrane protein</topology>
    </subcellularLocation>
</comment>
<evidence type="ECO:0000313" key="9">
    <source>
        <dbReference type="Proteomes" id="UP000800039"/>
    </source>
</evidence>
<name>A0A9P4GN50_9PLEO</name>
<evidence type="ECO:0000256" key="3">
    <source>
        <dbReference type="ARBA" id="ARBA00022824"/>
    </source>
</evidence>
<organism evidence="8 9">
    <name type="scientific">Cucurbitaria berberidis CBS 394.84</name>
    <dbReference type="NCBI Taxonomy" id="1168544"/>
    <lineage>
        <taxon>Eukaryota</taxon>
        <taxon>Fungi</taxon>
        <taxon>Dikarya</taxon>
        <taxon>Ascomycota</taxon>
        <taxon>Pezizomycotina</taxon>
        <taxon>Dothideomycetes</taxon>
        <taxon>Pleosporomycetidae</taxon>
        <taxon>Pleosporales</taxon>
        <taxon>Pleosporineae</taxon>
        <taxon>Cucurbitariaceae</taxon>
        <taxon>Cucurbitaria</taxon>
    </lineage>
</organism>
<feature type="region of interest" description="Disordered" evidence="6">
    <location>
        <begin position="16"/>
        <end position="42"/>
    </location>
</feature>